<reference evidence="1" key="2">
    <citation type="submission" date="2023-06" db="EMBL/GenBank/DDBJ databases">
        <authorList>
            <person name="Ma L."/>
            <person name="Liu K.-W."/>
            <person name="Li Z."/>
            <person name="Hsiao Y.-Y."/>
            <person name="Qi Y."/>
            <person name="Fu T."/>
            <person name="Tang G."/>
            <person name="Zhang D."/>
            <person name="Sun W.-H."/>
            <person name="Liu D.-K."/>
            <person name="Li Y."/>
            <person name="Chen G.-Z."/>
            <person name="Liu X.-D."/>
            <person name="Liao X.-Y."/>
            <person name="Jiang Y.-T."/>
            <person name="Yu X."/>
            <person name="Hao Y."/>
            <person name="Huang J."/>
            <person name="Zhao X.-W."/>
            <person name="Ke S."/>
            <person name="Chen Y.-Y."/>
            <person name="Wu W.-L."/>
            <person name="Hsu J.-L."/>
            <person name="Lin Y.-F."/>
            <person name="Huang M.-D."/>
            <person name="Li C.-Y."/>
            <person name="Huang L."/>
            <person name="Wang Z.-W."/>
            <person name="Zhao X."/>
            <person name="Zhong W.-Y."/>
            <person name="Peng D.-H."/>
            <person name="Ahmad S."/>
            <person name="Lan S."/>
            <person name="Zhang J.-S."/>
            <person name="Tsai W.-C."/>
            <person name="Van De Peer Y."/>
            <person name="Liu Z.-J."/>
        </authorList>
    </citation>
    <scope>NUCLEOTIDE SEQUENCE</scope>
    <source>
        <strain evidence="1">CP</strain>
        <tissue evidence="1">Leaves</tissue>
    </source>
</reference>
<proteinExistence type="predicted"/>
<comment type="caution">
    <text evidence="1">The sequence shown here is derived from an EMBL/GenBank/DDBJ whole genome shotgun (WGS) entry which is preliminary data.</text>
</comment>
<keyword evidence="2" id="KW-1185">Reference proteome</keyword>
<protein>
    <submittedName>
        <fullName evidence="1">Uncharacterized protein</fullName>
    </submittedName>
</protein>
<gene>
    <name evidence="1" type="ORF">QJS10_CPA05g02270</name>
</gene>
<evidence type="ECO:0000313" key="1">
    <source>
        <dbReference type="EMBL" id="KAK1316880.1"/>
    </source>
</evidence>
<reference evidence="1" key="1">
    <citation type="journal article" date="2023" name="Nat. Commun.">
        <title>Diploid and tetraploid genomes of Acorus and the evolution of monocots.</title>
        <authorList>
            <person name="Ma L."/>
            <person name="Liu K.W."/>
            <person name="Li Z."/>
            <person name="Hsiao Y.Y."/>
            <person name="Qi Y."/>
            <person name="Fu T."/>
            <person name="Tang G.D."/>
            <person name="Zhang D."/>
            <person name="Sun W.H."/>
            <person name="Liu D.K."/>
            <person name="Li Y."/>
            <person name="Chen G.Z."/>
            <person name="Liu X.D."/>
            <person name="Liao X.Y."/>
            <person name="Jiang Y.T."/>
            <person name="Yu X."/>
            <person name="Hao Y."/>
            <person name="Huang J."/>
            <person name="Zhao X.W."/>
            <person name="Ke S."/>
            <person name="Chen Y.Y."/>
            <person name="Wu W.L."/>
            <person name="Hsu J.L."/>
            <person name="Lin Y.F."/>
            <person name="Huang M.D."/>
            <person name="Li C.Y."/>
            <person name="Huang L."/>
            <person name="Wang Z.W."/>
            <person name="Zhao X."/>
            <person name="Zhong W.Y."/>
            <person name="Peng D.H."/>
            <person name="Ahmad S."/>
            <person name="Lan S."/>
            <person name="Zhang J.S."/>
            <person name="Tsai W.C."/>
            <person name="Van de Peer Y."/>
            <person name="Liu Z.J."/>
        </authorList>
    </citation>
    <scope>NUCLEOTIDE SEQUENCE</scope>
    <source>
        <strain evidence="1">CP</strain>
    </source>
</reference>
<organism evidence="1 2">
    <name type="scientific">Acorus calamus</name>
    <name type="common">Sweet flag</name>
    <dbReference type="NCBI Taxonomy" id="4465"/>
    <lineage>
        <taxon>Eukaryota</taxon>
        <taxon>Viridiplantae</taxon>
        <taxon>Streptophyta</taxon>
        <taxon>Embryophyta</taxon>
        <taxon>Tracheophyta</taxon>
        <taxon>Spermatophyta</taxon>
        <taxon>Magnoliopsida</taxon>
        <taxon>Liliopsida</taxon>
        <taxon>Acoraceae</taxon>
        <taxon>Acorus</taxon>
    </lineage>
</organism>
<accession>A0AAV9ETA6</accession>
<evidence type="ECO:0000313" key="2">
    <source>
        <dbReference type="Proteomes" id="UP001180020"/>
    </source>
</evidence>
<sequence>MGLISQIVYDGGFHVLGLSPSLQKKMKEMVYEGGGLEVWVMVFLGPLRLSKTPVVEKLKETEMGVRISFE</sequence>
<dbReference type="AlphaFoldDB" id="A0AAV9ETA6"/>
<dbReference type="EMBL" id="JAUJYO010000005">
    <property type="protein sequence ID" value="KAK1316880.1"/>
    <property type="molecule type" value="Genomic_DNA"/>
</dbReference>
<name>A0AAV9ETA6_ACOCL</name>
<dbReference type="Proteomes" id="UP001180020">
    <property type="component" value="Unassembled WGS sequence"/>
</dbReference>